<evidence type="ECO:0000256" key="2">
    <source>
        <dbReference type="ARBA" id="ARBA00022670"/>
    </source>
</evidence>
<evidence type="ECO:0000256" key="7">
    <source>
        <dbReference type="ARBA" id="ARBA00049041"/>
    </source>
</evidence>
<dbReference type="PANTHER" id="PTHR28631:SF1">
    <property type="entry name" value="ACTIN MATURATION PROTEASE"/>
    <property type="match status" value="1"/>
</dbReference>
<dbReference type="AlphaFoldDB" id="A0A914P4A9"/>
<dbReference type="PANTHER" id="PTHR28631">
    <property type="entry name" value="UPF0692 PROTEIN C19ORF54"/>
    <property type="match status" value="1"/>
</dbReference>
<organism evidence="8 9">
    <name type="scientific">Panagrolaimus davidi</name>
    <dbReference type="NCBI Taxonomy" id="227884"/>
    <lineage>
        <taxon>Eukaryota</taxon>
        <taxon>Metazoa</taxon>
        <taxon>Ecdysozoa</taxon>
        <taxon>Nematoda</taxon>
        <taxon>Chromadorea</taxon>
        <taxon>Rhabditida</taxon>
        <taxon>Tylenchina</taxon>
        <taxon>Panagrolaimomorpha</taxon>
        <taxon>Panagrolaimoidea</taxon>
        <taxon>Panagrolaimidae</taxon>
        <taxon>Panagrolaimus</taxon>
    </lineage>
</organism>
<accession>A0A914P4A9</accession>
<sequence length="259" mass="29351">MADIPKVTTDMEKCGPLLWTRLECAIEAKGENARGRIYFHSAETYLQQGPTCGFVALILAARAVGLEPEEKDQIDITDVIAWARMCQFTKGGEMFSAEWLSRIGKEFYHFGSFEPVSFPSVQDFIKEINEGKVFLIPYDCDKNFEPINRNGEGAHWAAIVGYFLHETSEGENSANNQMITFEQKDSNSNVAENELFLIAYQGKSKHPALWKYSSLKESNLQLNIPDSRRSSSFQIPPKKNESDGELWDICGKAIRIYKK</sequence>
<protein>
    <recommendedName>
        <fullName evidence="5">Actin maturation protease</fullName>
    </recommendedName>
    <alternativeName>
        <fullName evidence="6">Actin aminopeptidase ACTMAP</fullName>
    </alternativeName>
</protein>
<comment type="catalytic activity">
    <reaction evidence="7">
        <text>N-terminal N(alpha)-acetyl-L-cysteinyl-L-aspartyl-[protein] + H2O = N-terminal L-aspartyl-[protein] + N-acetyl-L-cysteine</text>
        <dbReference type="Rhea" id="RHEA:74579"/>
        <dbReference type="Rhea" id="RHEA-COMP:12669"/>
        <dbReference type="Rhea" id="RHEA-COMP:18395"/>
        <dbReference type="ChEBI" id="CHEBI:15377"/>
        <dbReference type="ChEBI" id="CHEBI:64720"/>
        <dbReference type="ChEBI" id="CHEBI:78236"/>
        <dbReference type="ChEBI" id="CHEBI:193599"/>
    </reaction>
    <physiologicalReaction direction="left-to-right" evidence="7">
        <dbReference type="Rhea" id="RHEA:74580"/>
    </physiologicalReaction>
</comment>
<evidence type="ECO:0000256" key="3">
    <source>
        <dbReference type="ARBA" id="ARBA00022801"/>
    </source>
</evidence>
<comment type="similarity">
    <text evidence="4">Belongs to the ACTMAP family.</text>
</comment>
<evidence type="ECO:0000256" key="4">
    <source>
        <dbReference type="ARBA" id="ARBA00034725"/>
    </source>
</evidence>
<evidence type="ECO:0000313" key="9">
    <source>
        <dbReference type="WBParaSite" id="PDA_v2.g12711.t1"/>
    </source>
</evidence>
<keyword evidence="8" id="KW-1185">Reference proteome</keyword>
<evidence type="ECO:0000256" key="1">
    <source>
        <dbReference type="ARBA" id="ARBA00022438"/>
    </source>
</evidence>
<dbReference type="GO" id="GO:0004177">
    <property type="term" value="F:aminopeptidase activity"/>
    <property type="evidence" value="ECO:0007669"/>
    <property type="project" value="UniProtKB-KW"/>
</dbReference>
<dbReference type="Pfam" id="PF21646">
    <property type="entry name" value="ACTMAP-like_C"/>
    <property type="match status" value="1"/>
</dbReference>
<reference evidence="9" key="1">
    <citation type="submission" date="2022-11" db="UniProtKB">
        <authorList>
            <consortium name="WormBaseParasite"/>
        </authorList>
    </citation>
    <scope>IDENTIFICATION</scope>
</reference>
<keyword evidence="2" id="KW-0645">Protease</keyword>
<dbReference type="GO" id="GO:0006508">
    <property type="term" value="P:proteolysis"/>
    <property type="evidence" value="ECO:0007669"/>
    <property type="project" value="UniProtKB-KW"/>
</dbReference>
<keyword evidence="3" id="KW-0378">Hydrolase</keyword>
<evidence type="ECO:0000313" key="8">
    <source>
        <dbReference type="Proteomes" id="UP000887578"/>
    </source>
</evidence>
<evidence type="ECO:0000256" key="5">
    <source>
        <dbReference type="ARBA" id="ARBA00034848"/>
    </source>
</evidence>
<dbReference type="WBParaSite" id="PDA_v2.g12711.t1">
    <property type="protein sequence ID" value="PDA_v2.g12711.t1"/>
    <property type="gene ID" value="PDA_v2.g12711"/>
</dbReference>
<evidence type="ECO:0000256" key="6">
    <source>
        <dbReference type="ARBA" id="ARBA00034908"/>
    </source>
</evidence>
<name>A0A914P4A9_9BILA</name>
<keyword evidence="1" id="KW-0031">Aminopeptidase</keyword>
<dbReference type="InterPro" id="IPR040043">
    <property type="entry name" value="ACTMAP"/>
</dbReference>
<dbReference type="Proteomes" id="UP000887578">
    <property type="component" value="Unplaced"/>
</dbReference>
<proteinExistence type="inferred from homology"/>